<gene>
    <name evidence="2" type="ORF">J7S20_02690</name>
</gene>
<evidence type="ECO:0000313" key="2">
    <source>
        <dbReference type="EMBL" id="MBR0551410.1"/>
    </source>
</evidence>
<dbReference type="EMBL" id="JAGRQC010000001">
    <property type="protein sequence ID" value="MBR0551410.1"/>
    <property type="molecule type" value="Genomic_DNA"/>
</dbReference>
<keyword evidence="1" id="KW-0472">Membrane</keyword>
<feature type="transmembrane region" description="Helical" evidence="1">
    <location>
        <begin position="41"/>
        <end position="65"/>
    </location>
</feature>
<feature type="transmembrane region" description="Helical" evidence="1">
    <location>
        <begin position="7"/>
        <end position="29"/>
    </location>
</feature>
<reference evidence="2" key="1">
    <citation type="submission" date="2021-04" db="EMBL/GenBank/DDBJ databases">
        <title>Ouciella asimina sp. nov., isolated from the surface seawater in the hydrothermal field of Okinawa Trough.</title>
        <authorList>
            <person name="Shuang W."/>
        </authorList>
    </citation>
    <scope>NUCLEOTIDE SEQUENCE</scope>
    <source>
        <strain evidence="2">LXI357</strain>
    </source>
</reference>
<name>A0A8T4IA50_9SPHN</name>
<keyword evidence="1" id="KW-0812">Transmembrane</keyword>
<evidence type="ECO:0000313" key="3">
    <source>
        <dbReference type="Proteomes" id="UP000676996"/>
    </source>
</evidence>
<keyword evidence="1" id="KW-1133">Transmembrane helix</keyword>
<dbReference type="Proteomes" id="UP000676996">
    <property type="component" value="Unassembled WGS sequence"/>
</dbReference>
<dbReference type="RefSeq" id="WP_284052689.1">
    <property type="nucleotide sequence ID" value="NZ_JAGRQC010000001.1"/>
</dbReference>
<evidence type="ECO:0000256" key="1">
    <source>
        <dbReference type="SAM" id="Phobius"/>
    </source>
</evidence>
<organism evidence="2 3">
    <name type="scientific">Stakelama marina</name>
    <dbReference type="NCBI Taxonomy" id="2826939"/>
    <lineage>
        <taxon>Bacteria</taxon>
        <taxon>Pseudomonadati</taxon>
        <taxon>Pseudomonadota</taxon>
        <taxon>Alphaproteobacteria</taxon>
        <taxon>Sphingomonadales</taxon>
        <taxon>Sphingomonadaceae</taxon>
        <taxon>Stakelama</taxon>
    </lineage>
</organism>
<proteinExistence type="predicted"/>
<keyword evidence="3" id="KW-1185">Reference proteome</keyword>
<accession>A0A8T4IA50</accession>
<dbReference type="AlphaFoldDB" id="A0A8T4IA50"/>
<sequence>MSRLQFLLVNFFGWFLVIELLGILALNLIDNAAISLSPSTISSTALVILFLVAILGSALFTRHFLRRRARQGIR</sequence>
<protein>
    <submittedName>
        <fullName evidence="2">Uncharacterized protein</fullName>
    </submittedName>
</protein>
<comment type="caution">
    <text evidence="2">The sequence shown here is derived from an EMBL/GenBank/DDBJ whole genome shotgun (WGS) entry which is preliminary data.</text>
</comment>